<dbReference type="InterPro" id="IPR013216">
    <property type="entry name" value="Methyltransf_11"/>
</dbReference>
<dbReference type="Proteomes" id="UP000002654">
    <property type="component" value="Chromosome"/>
</dbReference>
<dbReference type="GeneID" id="11262621"/>
<gene>
    <name evidence="2" type="ordered locus">TTX_1736</name>
</gene>
<dbReference type="GO" id="GO:0032259">
    <property type="term" value="P:methylation"/>
    <property type="evidence" value="ECO:0007669"/>
    <property type="project" value="UniProtKB-KW"/>
</dbReference>
<dbReference type="HOGENOM" id="CLU_074702_1_0_2"/>
<dbReference type="InterPro" id="IPR051720">
    <property type="entry name" value="rRNA_MeTrfase/Polyamine_Synth"/>
</dbReference>
<dbReference type="CDD" id="cd02440">
    <property type="entry name" value="AdoMet_MTases"/>
    <property type="match status" value="1"/>
</dbReference>
<protein>
    <submittedName>
        <fullName evidence="2">Predicted RNA methylase</fullName>
    </submittedName>
</protein>
<dbReference type="RefSeq" id="WP_014127611.1">
    <property type="nucleotide sequence ID" value="NC_016070.1"/>
</dbReference>
<dbReference type="PANTHER" id="PTHR23290">
    <property type="entry name" value="RRNA N6-ADENOSINE-METHYLTRANSFERASE METTL5"/>
    <property type="match status" value="1"/>
</dbReference>
<keyword evidence="3" id="KW-1185">Reference proteome</keyword>
<feature type="domain" description="Methyltransferase type 11" evidence="1">
    <location>
        <begin position="53"/>
        <end position="98"/>
    </location>
</feature>
<dbReference type="PATRIC" id="fig|768679.9.peg.1757"/>
<reference evidence="2 3" key="1">
    <citation type="journal article" date="2011" name="PLoS ONE">
        <title>The complete genome sequence of Thermoproteus tenax: a physiologically versatile member of the Crenarchaeota.</title>
        <authorList>
            <person name="Siebers B."/>
            <person name="Zaparty M."/>
            <person name="Raddatz G."/>
            <person name="Tjaden B."/>
            <person name="Albers S.V."/>
            <person name="Bell S.D."/>
            <person name="Blombach F."/>
            <person name="Kletzin A."/>
            <person name="Kyrpides N."/>
            <person name="Lanz C."/>
            <person name="Plagens A."/>
            <person name="Rampp M."/>
            <person name="Rosinus A."/>
            <person name="von Jan M."/>
            <person name="Makarova K.S."/>
            <person name="Klenk H.P."/>
            <person name="Schuster S.C."/>
            <person name="Hensel R."/>
        </authorList>
    </citation>
    <scope>NUCLEOTIDE SEQUENCE [LARGE SCALE GENOMIC DNA]</scope>
    <source>
        <strain evidence="3">ATCC 35583 / DSM 2078 / JCM 9277 / NBRC 100435 / Kra 1</strain>
    </source>
</reference>
<proteinExistence type="predicted"/>
<dbReference type="AlphaFoldDB" id="G4RLB2"/>
<evidence type="ECO:0000313" key="2">
    <source>
        <dbReference type="EMBL" id="CCC82357.1"/>
    </source>
</evidence>
<evidence type="ECO:0000313" key="3">
    <source>
        <dbReference type="Proteomes" id="UP000002654"/>
    </source>
</evidence>
<dbReference type="eggNOG" id="arCOG00910">
    <property type="taxonomic scope" value="Archaea"/>
</dbReference>
<dbReference type="SUPFAM" id="SSF53335">
    <property type="entry name" value="S-adenosyl-L-methionine-dependent methyltransferases"/>
    <property type="match status" value="1"/>
</dbReference>
<name>G4RLB2_THETK</name>
<dbReference type="KEGG" id="ttn:TTX_1736"/>
<accession>G4RLB2</accession>
<dbReference type="EMBL" id="FN869859">
    <property type="protein sequence ID" value="CCC82357.1"/>
    <property type="molecule type" value="Genomic_DNA"/>
</dbReference>
<evidence type="ECO:0000259" key="1">
    <source>
        <dbReference type="Pfam" id="PF08241"/>
    </source>
</evidence>
<sequence length="197" mass="22140">MLDKRSLARLIDSLPTFREPKLRLEQYVTPGDVVATIVWSSFMRGELGAGWAVDLGCGTGRFAYAITALGGRAVCLDIDVDALRIARELGLDVAVCDARMPCAKAGVIVFMNPPFGVWKTHADLEFLRGASKIADIIYSIHKRTTQQFIERAAAQLGYRAEVIEIAYIPIPPMYRHHRKWRHKVEATVFRFQRTSGY</sequence>
<dbReference type="GO" id="GO:0008757">
    <property type="term" value="F:S-adenosylmethionine-dependent methyltransferase activity"/>
    <property type="evidence" value="ECO:0007669"/>
    <property type="project" value="InterPro"/>
</dbReference>
<dbReference type="PaxDb" id="768679-TTX_1736"/>
<dbReference type="STRING" id="768679.TTX_1736"/>
<dbReference type="InterPro" id="IPR029063">
    <property type="entry name" value="SAM-dependent_MTases_sf"/>
</dbReference>
<dbReference type="PANTHER" id="PTHR23290:SF0">
    <property type="entry name" value="RRNA N6-ADENOSINE-METHYLTRANSFERASE METTL5"/>
    <property type="match status" value="1"/>
</dbReference>
<dbReference type="Gene3D" id="3.40.50.150">
    <property type="entry name" value="Vaccinia Virus protein VP39"/>
    <property type="match status" value="1"/>
</dbReference>
<keyword evidence="2" id="KW-0489">Methyltransferase</keyword>
<keyword evidence="2" id="KW-0808">Transferase</keyword>
<organism evidence="2 3">
    <name type="scientific">Thermoproteus tenax (strain ATCC 35583 / DSM 2078 / JCM 9277 / NBRC 100435 / Kra 1)</name>
    <dbReference type="NCBI Taxonomy" id="768679"/>
    <lineage>
        <taxon>Archaea</taxon>
        <taxon>Thermoproteota</taxon>
        <taxon>Thermoprotei</taxon>
        <taxon>Thermoproteales</taxon>
        <taxon>Thermoproteaceae</taxon>
        <taxon>Thermoproteus</taxon>
    </lineage>
</organism>
<dbReference type="Pfam" id="PF08241">
    <property type="entry name" value="Methyltransf_11"/>
    <property type="match status" value="1"/>
</dbReference>